<dbReference type="EMBL" id="GBXM01008303">
    <property type="protein sequence ID" value="JAI00275.1"/>
    <property type="molecule type" value="Transcribed_RNA"/>
</dbReference>
<name>A0A0E9XCB6_ANGAN</name>
<evidence type="ECO:0000313" key="1">
    <source>
        <dbReference type="EMBL" id="JAI00275.1"/>
    </source>
</evidence>
<protein>
    <submittedName>
        <fullName evidence="1">Uncharacterized protein</fullName>
    </submittedName>
</protein>
<reference evidence="1" key="2">
    <citation type="journal article" date="2015" name="Fish Shellfish Immunol.">
        <title>Early steps in the European eel (Anguilla anguilla)-Vibrio vulnificus interaction in the gills: Role of the RtxA13 toxin.</title>
        <authorList>
            <person name="Callol A."/>
            <person name="Pajuelo D."/>
            <person name="Ebbesson L."/>
            <person name="Teles M."/>
            <person name="MacKenzie S."/>
            <person name="Amaro C."/>
        </authorList>
    </citation>
    <scope>NUCLEOTIDE SEQUENCE</scope>
</reference>
<proteinExistence type="predicted"/>
<accession>A0A0E9XCB6</accession>
<sequence length="41" mass="4823">MHFSGGVYLVCIHQVHSNFLFHIFPPAKLPELYFRYSVHCS</sequence>
<reference evidence="1" key="1">
    <citation type="submission" date="2014-11" db="EMBL/GenBank/DDBJ databases">
        <authorList>
            <person name="Amaro Gonzalez C."/>
        </authorList>
    </citation>
    <scope>NUCLEOTIDE SEQUENCE</scope>
</reference>
<organism evidence="1">
    <name type="scientific">Anguilla anguilla</name>
    <name type="common">European freshwater eel</name>
    <name type="synonym">Muraena anguilla</name>
    <dbReference type="NCBI Taxonomy" id="7936"/>
    <lineage>
        <taxon>Eukaryota</taxon>
        <taxon>Metazoa</taxon>
        <taxon>Chordata</taxon>
        <taxon>Craniata</taxon>
        <taxon>Vertebrata</taxon>
        <taxon>Euteleostomi</taxon>
        <taxon>Actinopterygii</taxon>
        <taxon>Neopterygii</taxon>
        <taxon>Teleostei</taxon>
        <taxon>Anguilliformes</taxon>
        <taxon>Anguillidae</taxon>
        <taxon>Anguilla</taxon>
    </lineage>
</organism>
<dbReference type="AlphaFoldDB" id="A0A0E9XCB6"/>